<protein>
    <recommendedName>
        <fullName evidence="4">RNA-directed DNA polymerase, eukaryota, reverse transcriptase zinc-binding domain protein</fullName>
    </recommendedName>
</protein>
<comment type="caution">
    <text evidence="2">The sequence shown here is derived from an EMBL/GenBank/DDBJ whole genome shotgun (WGS) entry which is preliminary data.</text>
</comment>
<sequence>MNMPNARRQEYRKRQVDIGDTNTGKDDVYVKNNKWHVKEKETEGLKKSANKFSVPESLPEDDDQELRMLKERMIMDQFLDKKLQPTLNEALTWSKDMIKYFKDKWEENRRKEMNDEATNEEFKNVLNDTNVWNIRGMNTYEKQKKVMNLVSSEQLKVVELWWDGTTMIQILKLSTGQAILFFVLSVLNNFNSNASTLLSANEGTDRRSLWKDLIKDMILLNKIEVEDTCKSGLYFTWTKNLYNAKVGIMTWILKKLDKVMSNEDFIKQYPQAYAKNSLPIVEERWTQDIQDMYQVVKKLKSLKSPLTSLAGVKEHFETFLGTSHPVQVLDTGDNLFHRRISNKVTERMIGNLSDAKIKSALFNIDDSKAPSPDGFTVAFFKKSWKVIGADLCNAVREFFISGKL</sequence>
<keyword evidence="3" id="KW-1185">Reference proteome</keyword>
<reference evidence="2" key="2">
    <citation type="submission" date="2022-01" db="EMBL/GenBank/DDBJ databases">
        <authorList>
            <person name="Yamashiro T."/>
            <person name="Shiraishi A."/>
            <person name="Satake H."/>
            <person name="Nakayama K."/>
        </authorList>
    </citation>
    <scope>NUCLEOTIDE SEQUENCE</scope>
</reference>
<evidence type="ECO:0000313" key="3">
    <source>
        <dbReference type="Proteomes" id="UP001151760"/>
    </source>
</evidence>
<organism evidence="2 3">
    <name type="scientific">Tanacetum coccineum</name>
    <dbReference type="NCBI Taxonomy" id="301880"/>
    <lineage>
        <taxon>Eukaryota</taxon>
        <taxon>Viridiplantae</taxon>
        <taxon>Streptophyta</taxon>
        <taxon>Embryophyta</taxon>
        <taxon>Tracheophyta</taxon>
        <taxon>Spermatophyta</taxon>
        <taxon>Magnoliopsida</taxon>
        <taxon>eudicotyledons</taxon>
        <taxon>Gunneridae</taxon>
        <taxon>Pentapetalae</taxon>
        <taxon>asterids</taxon>
        <taxon>campanulids</taxon>
        <taxon>Asterales</taxon>
        <taxon>Asteraceae</taxon>
        <taxon>Asteroideae</taxon>
        <taxon>Anthemideae</taxon>
        <taxon>Anthemidinae</taxon>
        <taxon>Tanacetum</taxon>
    </lineage>
</organism>
<reference evidence="2" key="1">
    <citation type="journal article" date="2022" name="Int. J. Mol. Sci.">
        <title>Draft Genome of Tanacetum Coccineum: Genomic Comparison of Closely Related Tanacetum-Family Plants.</title>
        <authorList>
            <person name="Yamashiro T."/>
            <person name="Shiraishi A."/>
            <person name="Nakayama K."/>
            <person name="Satake H."/>
        </authorList>
    </citation>
    <scope>NUCLEOTIDE SEQUENCE</scope>
</reference>
<evidence type="ECO:0008006" key="4">
    <source>
        <dbReference type="Google" id="ProtNLM"/>
    </source>
</evidence>
<feature type="region of interest" description="Disordered" evidence="1">
    <location>
        <begin position="40"/>
        <end position="60"/>
    </location>
</feature>
<feature type="region of interest" description="Disordered" evidence="1">
    <location>
        <begin position="1"/>
        <end position="25"/>
    </location>
</feature>
<name>A0ABQ4WBN0_9ASTR</name>
<gene>
    <name evidence="2" type="ORF">Tco_0600404</name>
</gene>
<feature type="compositionally biased region" description="Basic and acidic residues" evidence="1">
    <location>
        <begin position="7"/>
        <end position="25"/>
    </location>
</feature>
<dbReference type="EMBL" id="BQNB010008504">
    <property type="protein sequence ID" value="GJS50283.1"/>
    <property type="molecule type" value="Genomic_DNA"/>
</dbReference>
<evidence type="ECO:0000256" key="1">
    <source>
        <dbReference type="SAM" id="MobiDB-lite"/>
    </source>
</evidence>
<evidence type="ECO:0000313" key="2">
    <source>
        <dbReference type="EMBL" id="GJS50283.1"/>
    </source>
</evidence>
<proteinExistence type="predicted"/>
<dbReference type="Proteomes" id="UP001151760">
    <property type="component" value="Unassembled WGS sequence"/>
</dbReference>
<accession>A0ABQ4WBN0</accession>